<feature type="compositionally biased region" description="Low complexity" evidence="10">
    <location>
        <begin position="514"/>
        <end position="525"/>
    </location>
</feature>
<dbReference type="GeneID" id="111019255"/>
<dbReference type="RefSeq" id="XP_022151291.1">
    <property type="nucleotide sequence ID" value="XM_022295599.1"/>
</dbReference>
<evidence type="ECO:0000256" key="2">
    <source>
        <dbReference type="ARBA" id="ARBA00004245"/>
    </source>
</evidence>
<protein>
    <submittedName>
        <fullName evidence="12">65-kDa microtubule-associated protein 1</fullName>
    </submittedName>
</protein>
<keyword evidence="8" id="KW-0539">Nucleus</keyword>
<evidence type="ECO:0000313" key="11">
    <source>
        <dbReference type="Proteomes" id="UP000504603"/>
    </source>
</evidence>
<evidence type="ECO:0000256" key="8">
    <source>
        <dbReference type="ARBA" id="ARBA00023242"/>
    </source>
</evidence>
<evidence type="ECO:0000256" key="6">
    <source>
        <dbReference type="ARBA" id="ARBA00022701"/>
    </source>
</evidence>
<feature type="compositionally biased region" description="Polar residues" evidence="10">
    <location>
        <begin position="492"/>
        <end position="503"/>
    </location>
</feature>
<proteinExistence type="inferred from homology"/>
<dbReference type="GO" id="GO:0000226">
    <property type="term" value="P:microtubule cytoskeleton organization"/>
    <property type="evidence" value="ECO:0007669"/>
    <property type="project" value="InterPro"/>
</dbReference>
<evidence type="ECO:0000256" key="10">
    <source>
        <dbReference type="SAM" id="MobiDB-lite"/>
    </source>
</evidence>
<dbReference type="GO" id="GO:0005634">
    <property type="term" value="C:nucleus"/>
    <property type="evidence" value="ECO:0007669"/>
    <property type="project" value="UniProtKB-SubCell"/>
</dbReference>
<dbReference type="Gene3D" id="6.10.140.180">
    <property type="match status" value="1"/>
</dbReference>
<feature type="coiled-coil region" evidence="9">
    <location>
        <begin position="49"/>
        <end position="83"/>
    </location>
</feature>
<dbReference type="GO" id="GO:0000911">
    <property type="term" value="P:cytokinesis by cell plate formation"/>
    <property type="evidence" value="ECO:0007669"/>
    <property type="project" value="TreeGrafter"/>
</dbReference>
<dbReference type="FunFam" id="1.20.58.1520:FF:000002">
    <property type="entry name" value="65-kDa microtubule-associated protein 6"/>
    <property type="match status" value="1"/>
</dbReference>
<feature type="coiled-coil region" evidence="9">
    <location>
        <begin position="154"/>
        <end position="181"/>
    </location>
</feature>
<comment type="similarity">
    <text evidence="3">Belongs to the MAP65/ASE1 family.</text>
</comment>
<comment type="subcellular location">
    <subcellularLocation>
        <location evidence="2">Cytoplasm</location>
        <location evidence="2">Cytoskeleton</location>
    </subcellularLocation>
    <subcellularLocation>
        <location evidence="1">Nucleus</location>
    </subcellularLocation>
</comment>
<evidence type="ECO:0000313" key="12">
    <source>
        <dbReference type="RefSeq" id="XP_022151291.1"/>
    </source>
</evidence>
<reference evidence="12" key="1">
    <citation type="submission" date="2025-08" db="UniProtKB">
        <authorList>
            <consortium name="RefSeq"/>
        </authorList>
    </citation>
    <scope>IDENTIFICATION</scope>
    <source>
        <strain evidence="12">OHB3-1</strain>
    </source>
</reference>
<dbReference type="KEGG" id="mcha:111019255"/>
<sequence length="579" mass="65492">MAVADTQNPLLGETTCSTLLQKLQEIWDEVGESDEERDKMLLQIDQECLDVYKRKVEQADKSREKLLQALSDAKHELSSLLSALGEKSFSDFPEKASGTIKEQLAAIAPALEQLWKQKEERVKEFFDVQSEIQKICGEIAGGLNLSENPVVDESQLSLEKLDEYQCQLQELQKEKSERLHKVLEFVSTVHDLCAVLGIDFFATVTEVHPSLNDATGVQSKSISNDTLSRLAKMVLALKEDKKQRLHKLQELATQLIDLWNLMDTPMEERSLFDHVTCNISASVDEVTVPGALALDLIEQAEVEVERLDQLKASRMKEIALKKQFELQEIFSHAHIEIDPEAAREKIMALIDSGSVEPTELLDDMDDQIAKAKEEVLSRKEILDKVEKWMLACEEESWLEDYNRDDNRYNASRGAHLNLKRAEKARILVNKIPALVDMLIAKTRAWEEDRGISFIYDGVPLLAMLDEYTMLRHEREEEKRRMRDQKKFHEQQSPDQESITTSRPSPARPIATKKAAGPRANGAANGTPRRLSLNQNGSRSMNKDGKRDSMRPMTPVKYDAVSKDDSGSHISGTEPISSSP</sequence>
<dbReference type="Pfam" id="PF03999">
    <property type="entry name" value="MAP65_ASE1"/>
    <property type="match status" value="1"/>
</dbReference>
<evidence type="ECO:0000256" key="5">
    <source>
        <dbReference type="ARBA" id="ARBA00022553"/>
    </source>
</evidence>
<dbReference type="PANTHER" id="PTHR19321:SF41">
    <property type="entry name" value="FASCETTO-RELATED"/>
    <property type="match status" value="1"/>
</dbReference>
<dbReference type="InterPro" id="IPR007145">
    <property type="entry name" value="MAP65_Ase1_PRC1"/>
</dbReference>
<organism evidence="11 12">
    <name type="scientific">Momordica charantia</name>
    <name type="common">Bitter gourd</name>
    <name type="synonym">Balsam pear</name>
    <dbReference type="NCBI Taxonomy" id="3673"/>
    <lineage>
        <taxon>Eukaryota</taxon>
        <taxon>Viridiplantae</taxon>
        <taxon>Streptophyta</taxon>
        <taxon>Embryophyta</taxon>
        <taxon>Tracheophyta</taxon>
        <taxon>Spermatophyta</taxon>
        <taxon>Magnoliopsida</taxon>
        <taxon>eudicotyledons</taxon>
        <taxon>Gunneridae</taxon>
        <taxon>Pentapetalae</taxon>
        <taxon>rosids</taxon>
        <taxon>fabids</taxon>
        <taxon>Cucurbitales</taxon>
        <taxon>Cucurbitaceae</taxon>
        <taxon>Momordiceae</taxon>
        <taxon>Momordica</taxon>
    </lineage>
</organism>
<dbReference type="PANTHER" id="PTHR19321">
    <property type="entry name" value="PROTEIN REGULATOR OF CYTOKINESIS 1 PRC1-RELATED"/>
    <property type="match status" value="1"/>
</dbReference>
<dbReference type="GO" id="GO:0005874">
    <property type="term" value="C:microtubule"/>
    <property type="evidence" value="ECO:0007669"/>
    <property type="project" value="UniProtKB-KW"/>
</dbReference>
<dbReference type="GO" id="GO:0005819">
    <property type="term" value="C:spindle"/>
    <property type="evidence" value="ECO:0007669"/>
    <property type="project" value="TreeGrafter"/>
</dbReference>
<dbReference type="Gene3D" id="1.20.58.1520">
    <property type="match status" value="1"/>
</dbReference>
<evidence type="ECO:0000256" key="4">
    <source>
        <dbReference type="ARBA" id="ARBA00022490"/>
    </source>
</evidence>
<name>A0A6J1DE71_MOMCH</name>
<keyword evidence="6" id="KW-0493">Microtubule</keyword>
<keyword evidence="4" id="KW-0963">Cytoplasm</keyword>
<keyword evidence="7" id="KW-0206">Cytoskeleton</keyword>
<evidence type="ECO:0000256" key="7">
    <source>
        <dbReference type="ARBA" id="ARBA00023212"/>
    </source>
</evidence>
<gene>
    <name evidence="12" type="primary">LOC111019255</name>
</gene>
<feature type="compositionally biased region" description="Basic and acidic residues" evidence="10">
    <location>
        <begin position="475"/>
        <end position="491"/>
    </location>
</feature>
<dbReference type="GO" id="GO:0008017">
    <property type="term" value="F:microtubule binding"/>
    <property type="evidence" value="ECO:0007669"/>
    <property type="project" value="InterPro"/>
</dbReference>
<accession>A0A6J1DE71</accession>
<feature type="region of interest" description="Disordered" evidence="10">
    <location>
        <begin position="475"/>
        <end position="579"/>
    </location>
</feature>
<feature type="compositionally biased region" description="Basic and acidic residues" evidence="10">
    <location>
        <begin position="540"/>
        <end position="549"/>
    </location>
</feature>
<feature type="compositionally biased region" description="Polar residues" evidence="10">
    <location>
        <begin position="567"/>
        <end position="579"/>
    </location>
</feature>
<keyword evidence="11" id="KW-1185">Reference proteome</keyword>
<evidence type="ECO:0000256" key="3">
    <source>
        <dbReference type="ARBA" id="ARBA00006187"/>
    </source>
</evidence>
<dbReference type="AlphaFoldDB" id="A0A6J1DE71"/>
<keyword evidence="9" id="KW-0175">Coiled coil</keyword>
<evidence type="ECO:0000256" key="1">
    <source>
        <dbReference type="ARBA" id="ARBA00004123"/>
    </source>
</evidence>
<dbReference type="OrthoDB" id="642895at2759"/>
<keyword evidence="5" id="KW-0597">Phosphoprotein</keyword>
<evidence type="ECO:0000256" key="9">
    <source>
        <dbReference type="SAM" id="Coils"/>
    </source>
</evidence>
<dbReference type="Proteomes" id="UP000504603">
    <property type="component" value="Unplaced"/>
</dbReference>
<dbReference type="GO" id="GO:0005737">
    <property type="term" value="C:cytoplasm"/>
    <property type="evidence" value="ECO:0007669"/>
    <property type="project" value="TreeGrafter"/>
</dbReference>